<accession>A0A963YRL5</accession>
<feature type="binding site" evidence="5 10">
    <location>
        <position position="419"/>
    </location>
    <ligand>
        <name>Zn(2+)</name>
        <dbReference type="ChEBI" id="CHEBI:29105"/>
    </ligand>
</feature>
<evidence type="ECO:0000313" key="12">
    <source>
        <dbReference type="EMBL" id="MCB8875454.1"/>
    </source>
</evidence>
<dbReference type="AlphaFoldDB" id="A0A963YRL5"/>
<evidence type="ECO:0000256" key="5">
    <source>
        <dbReference type="HAMAP-Rule" id="MF_01024"/>
    </source>
</evidence>
<feature type="binding site" evidence="5 10">
    <location>
        <position position="258"/>
    </location>
    <ligand>
        <name>Zn(2+)</name>
        <dbReference type="ChEBI" id="CHEBI:29105"/>
    </ligand>
</feature>
<dbReference type="FunFam" id="3.40.50.1980:FF:000001">
    <property type="entry name" value="Histidinol dehydrogenase"/>
    <property type="match status" value="1"/>
</dbReference>
<evidence type="ECO:0000313" key="13">
    <source>
        <dbReference type="Proteomes" id="UP000708298"/>
    </source>
</evidence>
<feature type="binding site" evidence="5 8">
    <location>
        <position position="190"/>
    </location>
    <ligand>
        <name>NAD(+)</name>
        <dbReference type="ChEBI" id="CHEBI:57540"/>
    </ligand>
</feature>
<reference evidence="12" key="2">
    <citation type="submission" date="2021-01" db="EMBL/GenBank/DDBJ databases">
        <authorList>
            <person name="Mieszkin S."/>
            <person name="Pouder E."/>
            <person name="Alain K."/>
        </authorList>
    </citation>
    <scope>NUCLEOTIDE SEQUENCE</scope>
    <source>
        <strain evidence="12">HW T2.11</strain>
    </source>
</reference>
<comment type="similarity">
    <text evidence="1 5 6 11">Belongs to the histidinol dehydrogenase family.</text>
</comment>
<comment type="catalytic activity">
    <reaction evidence="5">
        <text>L-histidinol + 2 NAD(+) + H2O = L-histidine + 2 NADH + 3 H(+)</text>
        <dbReference type="Rhea" id="RHEA:20641"/>
        <dbReference type="ChEBI" id="CHEBI:15377"/>
        <dbReference type="ChEBI" id="CHEBI:15378"/>
        <dbReference type="ChEBI" id="CHEBI:57540"/>
        <dbReference type="ChEBI" id="CHEBI:57595"/>
        <dbReference type="ChEBI" id="CHEBI:57699"/>
        <dbReference type="ChEBI" id="CHEBI:57945"/>
        <dbReference type="EC" id="1.1.1.23"/>
    </reaction>
</comment>
<evidence type="ECO:0000256" key="10">
    <source>
        <dbReference type="PIRSR" id="PIRSR000099-4"/>
    </source>
</evidence>
<dbReference type="InterPro" id="IPR001692">
    <property type="entry name" value="Histidinol_DH_CS"/>
</dbReference>
<dbReference type="GO" id="GO:0051287">
    <property type="term" value="F:NAD binding"/>
    <property type="evidence" value="ECO:0007669"/>
    <property type="project" value="InterPro"/>
</dbReference>
<dbReference type="EMBL" id="JAESVB010000003">
    <property type="protein sequence ID" value="MCB8875454.1"/>
    <property type="molecule type" value="Genomic_DNA"/>
</dbReference>
<dbReference type="Pfam" id="PF00815">
    <property type="entry name" value="Histidinol_dh"/>
    <property type="match status" value="1"/>
</dbReference>
<dbReference type="NCBIfam" id="TIGR00069">
    <property type="entry name" value="hisD"/>
    <property type="match status" value="1"/>
</dbReference>
<dbReference type="Gene3D" id="1.20.5.1300">
    <property type="match status" value="1"/>
</dbReference>
<feature type="binding site" evidence="5 9">
    <location>
        <position position="419"/>
    </location>
    <ligand>
        <name>substrate</name>
    </ligand>
</feature>
<keyword evidence="2 5" id="KW-0479">Metal-binding</keyword>
<dbReference type="PROSITE" id="PS00611">
    <property type="entry name" value="HISOL_DEHYDROGENASE"/>
    <property type="match status" value="1"/>
</dbReference>
<dbReference type="FunFam" id="3.40.50.1980:FF:000026">
    <property type="entry name" value="Histidinol dehydrogenase"/>
    <property type="match status" value="1"/>
</dbReference>
<feature type="binding site" evidence="5 8">
    <location>
        <position position="129"/>
    </location>
    <ligand>
        <name>NAD(+)</name>
        <dbReference type="ChEBI" id="CHEBI:57540"/>
    </ligand>
</feature>
<feature type="binding site" evidence="5 8">
    <location>
        <position position="213"/>
    </location>
    <ligand>
        <name>NAD(+)</name>
        <dbReference type="ChEBI" id="CHEBI:57540"/>
    </ligand>
</feature>
<dbReference type="GO" id="GO:0000105">
    <property type="term" value="P:L-histidine biosynthetic process"/>
    <property type="evidence" value="ECO:0007669"/>
    <property type="project" value="UniProtKB-UniRule"/>
</dbReference>
<dbReference type="RefSeq" id="WP_227321101.1">
    <property type="nucleotide sequence ID" value="NZ_JAESVB010000003.1"/>
</dbReference>
<feature type="binding site" evidence="5 9">
    <location>
        <position position="236"/>
    </location>
    <ligand>
        <name>substrate</name>
    </ligand>
</feature>
<comment type="cofactor">
    <cofactor evidence="5 10">
        <name>Zn(2+)</name>
        <dbReference type="ChEBI" id="CHEBI:29105"/>
    </cofactor>
    <text evidence="5 10">Binds 1 zinc ion per subunit.</text>
</comment>
<dbReference type="GO" id="GO:0004399">
    <property type="term" value="F:histidinol dehydrogenase activity"/>
    <property type="evidence" value="ECO:0007669"/>
    <property type="project" value="UniProtKB-UniRule"/>
</dbReference>
<evidence type="ECO:0000256" key="3">
    <source>
        <dbReference type="ARBA" id="ARBA00022833"/>
    </source>
</evidence>
<dbReference type="Gene3D" id="3.40.50.1980">
    <property type="entry name" value="Nitrogenase molybdenum iron protein domain"/>
    <property type="match status" value="2"/>
</dbReference>
<sequence length="429" mass="44524">MQRLSTRNAGFAADFAALLDQARETTETVGPQVAAIIDDVRKRGDAAVCDYTSRFDRVSMTADRLAVTPAEIAAAKAAIAPDLMAALDLAATRIEAFHRAQMPADLVMTDAAGYRLGMRWSALDAVGLYVPGGKAAYPSSVLMNAIPAKVAGVDRIAICVPAPDGVLNPLVLAAADRAGVTEIYRVGGAQAVAALAYGTATIPAVDRIVGPGNAYVAEAKRQVFGRVGIDGIAGPSEVVVVADAANDPAHVAMDLLAQAEHDESAQSILITDDAAFADAVAAAVTEALKTLPRAAIAQASWDRHGAILLVADWSEAASLVNRLAPEHLQVMLAGPQHFFAQVRHAGAAFLGRFVPEAVGDYVAGPNHVLPTGRTARFASGLSVFDFIKRTTWVEGDAAALAAVGPAAVRLAETEGLTAHAQSIAMRLQD</sequence>
<dbReference type="GO" id="GO:0005829">
    <property type="term" value="C:cytosol"/>
    <property type="evidence" value="ECO:0007669"/>
    <property type="project" value="TreeGrafter"/>
</dbReference>
<keyword evidence="5" id="KW-0028">Amino-acid biosynthesis</keyword>
<evidence type="ECO:0000256" key="4">
    <source>
        <dbReference type="ARBA" id="ARBA00023002"/>
    </source>
</evidence>
<dbReference type="HAMAP" id="MF_01024">
    <property type="entry name" value="HisD"/>
    <property type="match status" value="1"/>
</dbReference>
<name>A0A963YRL5_9PROT</name>
<dbReference type="PANTHER" id="PTHR21256">
    <property type="entry name" value="HISTIDINOL DEHYDROGENASE HDH"/>
    <property type="match status" value="1"/>
</dbReference>
<dbReference type="InterPro" id="IPR012131">
    <property type="entry name" value="Hstdl_DH"/>
</dbReference>
<reference evidence="12" key="1">
    <citation type="journal article" date="2021" name="Microorganisms">
        <title>Acidisoma silvae sp. nov. and Acidisomacellulosilytica sp. nov., Two Acidophilic Bacteria Isolated from Decaying Wood, Hydrolyzing Cellulose and Producing Poly-3-hydroxybutyrate.</title>
        <authorList>
            <person name="Mieszkin S."/>
            <person name="Pouder E."/>
            <person name="Uroz S."/>
            <person name="Simon-Colin C."/>
            <person name="Alain K."/>
        </authorList>
    </citation>
    <scope>NUCLEOTIDE SEQUENCE</scope>
    <source>
        <strain evidence="12">HW T2.11</strain>
    </source>
</reference>
<feature type="binding site" evidence="5 9">
    <location>
        <position position="327"/>
    </location>
    <ligand>
        <name>substrate</name>
    </ligand>
</feature>
<comment type="pathway">
    <text evidence="5">Amino-acid biosynthesis; L-histidine biosynthesis; L-histidine from 5-phospho-alpha-D-ribose 1-diphosphate: step 9/9.</text>
</comment>
<proteinExistence type="inferred from homology"/>
<keyword evidence="13" id="KW-1185">Reference proteome</keyword>
<evidence type="ECO:0000256" key="7">
    <source>
        <dbReference type="PIRSR" id="PIRSR000099-1"/>
    </source>
</evidence>
<evidence type="ECO:0000256" key="11">
    <source>
        <dbReference type="RuleBase" id="RU004175"/>
    </source>
</evidence>
<feature type="binding site" evidence="5 9">
    <location>
        <position position="261"/>
    </location>
    <ligand>
        <name>substrate</name>
    </ligand>
</feature>
<organism evidence="12 13">
    <name type="scientific">Acidisoma silvae</name>
    <dbReference type="NCBI Taxonomy" id="2802396"/>
    <lineage>
        <taxon>Bacteria</taxon>
        <taxon>Pseudomonadati</taxon>
        <taxon>Pseudomonadota</taxon>
        <taxon>Alphaproteobacteria</taxon>
        <taxon>Acetobacterales</taxon>
        <taxon>Acidocellaceae</taxon>
        <taxon>Acidisoma</taxon>
    </lineage>
</organism>
<evidence type="ECO:0000256" key="1">
    <source>
        <dbReference type="ARBA" id="ARBA00010178"/>
    </source>
</evidence>
<dbReference type="SUPFAM" id="SSF53720">
    <property type="entry name" value="ALDH-like"/>
    <property type="match status" value="1"/>
</dbReference>
<keyword evidence="5" id="KW-0368">Histidine biosynthesis</keyword>
<dbReference type="CDD" id="cd06572">
    <property type="entry name" value="Histidinol_dh"/>
    <property type="match status" value="1"/>
</dbReference>
<dbReference type="InterPro" id="IPR016161">
    <property type="entry name" value="Ald_DH/histidinol_DH"/>
</dbReference>
<evidence type="ECO:0000256" key="9">
    <source>
        <dbReference type="PIRSR" id="PIRSR000099-3"/>
    </source>
</evidence>
<comment type="caution">
    <text evidence="12">The sequence shown here is derived from an EMBL/GenBank/DDBJ whole genome shotgun (WGS) entry which is preliminary data.</text>
</comment>
<gene>
    <name evidence="5 12" type="primary">hisD</name>
    <name evidence="12" type="ORF">ASILVAE211_09705</name>
</gene>
<keyword evidence="4 5" id="KW-0560">Oxidoreductase</keyword>
<feature type="active site" description="Proton acceptor" evidence="5 7">
    <location>
        <position position="326"/>
    </location>
</feature>
<feature type="binding site" evidence="5 10">
    <location>
        <position position="360"/>
    </location>
    <ligand>
        <name>Zn(2+)</name>
        <dbReference type="ChEBI" id="CHEBI:29105"/>
    </ligand>
</feature>
<dbReference type="GO" id="GO:0008270">
    <property type="term" value="F:zinc ion binding"/>
    <property type="evidence" value="ECO:0007669"/>
    <property type="project" value="UniProtKB-UniRule"/>
</dbReference>
<dbReference type="Proteomes" id="UP000708298">
    <property type="component" value="Unassembled WGS sequence"/>
</dbReference>
<keyword evidence="3 5" id="KW-0862">Zinc</keyword>
<evidence type="ECO:0000256" key="2">
    <source>
        <dbReference type="ARBA" id="ARBA00022723"/>
    </source>
</evidence>
<protein>
    <recommendedName>
        <fullName evidence="5">Histidinol dehydrogenase</fullName>
        <shortName evidence="5">HDH</shortName>
        <ecNumber evidence="5">1.1.1.23</ecNumber>
    </recommendedName>
</protein>
<feature type="binding site" evidence="5 10">
    <location>
        <position position="261"/>
    </location>
    <ligand>
        <name>Zn(2+)</name>
        <dbReference type="ChEBI" id="CHEBI:29105"/>
    </ligand>
</feature>
<evidence type="ECO:0000256" key="6">
    <source>
        <dbReference type="PIRNR" id="PIRNR000099"/>
    </source>
</evidence>
<dbReference type="InterPro" id="IPR022695">
    <property type="entry name" value="Histidinol_DH_monofunct"/>
</dbReference>
<feature type="active site" description="Proton acceptor" evidence="5 7">
    <location>
        <position position="327"/>
    </location>
</feature>
<keyword evidence="5 8" id="KW-0520">NAD</keyword>
<dbReference type="EC" id="1.1.1.23" evidence="5"/>
<dbReference type="PANTHER" id="PTHR21256:SF2">
    <property type="entry name" value="HISTIDINE BIOSYNTHESIS TRIFUNCTIONAL PROTEIN"/>
    <property type="match status" value="1"/>
</dbReference>
<dbReference type="PIRSF" id="PIRSF000099">
    <property type="entry name" value="Histidinol_dh"/>
    <property type="match status" value="1"/>
</dbReference>
<evidence type="ECO:0000256" key="8">
    <source>
        <dbReference type="PIRSR" id="PIRSR000099-2"/>
    </source>
</evidence>
<dbReference type="PRINTS" id="PR00083">
    <property type="entry name" value="HOLDHDRGNASE"/>
</dbReference>
<feature type="binding site" evidence="5 9">
    <location>
        <position position="258"/>
    </location>
    <ligand>
        <name>substrate</name>
    </ligand>
</feature>
<feature type="binding site" evidence="5 9">
    <location>
        <position position="360"/>
    </location>
    <ligand>
        <name>substrate</name>
    </ligand>
</feature>
<feature type="binding site" evidence="5 9">
    <location>
        <position position="414"/>
    </location>
    <ligand>
        <name>substrate</name>
    </ligand>
</feature>
<comment type="function">
    <text evidence="5">Catalyzes the sequential NAD-dependent oxidations of L-histidinol to L-histidinaldehyde and then to L-histidine.</text>
</comment>